<dbReference type="SMART" id="SM00079">
    <property type="entry name" value="PBPe"/>
    <property type="match status" value="1"/>
</dbReference>
<dbReference type="FunFam" id="1.10.287.70:FF:000037">
    <property type="entry name" value="Glutamate receptor"/>
    <property type="match status" value="1"/>
</dbReference>
<evidence type="ECO:0000256" key="11">
    <source>
        <dbReference type="ARBA" id="ARBA00023286"/>
    </source>
</evidence>
<dbReference type="SUPFAM" id="SSF53850">
    <property type="entry name" value="Periplasmic binding protein-like II"/>
    <property type="match status" value="1"/>
</dbReference>
<dbReference type="InterPro" id="IPR001320">
    <property type="entry name" value="Iontro_rcpt_C"/>
</dbReference>
<feature type="non-terminal residue" evidence="16">
    <location>
        <position position="270"/>
    </location>
</feature>
<dbReference type="AlphaFoldDB" id="A0AA88EBE7"/>
<keyword evidence="12" id="KW-0407">Ion channel</keyword>
<comment type="subcellular location">
    <subcellularLocation>
        <location evidence="1">Membrane</location>
        <topology evidence="1">Multi-pass membrane protein</topology>
    </subcellularLocation>
</comment>
<evidence type="ECO:0000256" key="9">
    <source>
        <dbReference type="ARBA" id="ARBA00023170"/>
    </source>
</evidence>
<comment type="caution">
    <text evidence="16">The sequence shown here is derived from an EMBL/GenBank/DDBJ whole genome shotgun (WGS) entry which is preliminary data.</text>
</comment>
<dbReference type="PANTHER" id="PTHR18966">
    <property type="entry name" value="IONOTROPIC GLUTAMATE RECEPTOR"/>
    <property type="match status" value="1"/>
</dbReference>
<dbReference type="GO" id="GO:0016020">
    <property type="term" value="C:membrane"/>
    <property type="evidence" value="ECO:0007669"/>
    <property type="project" value="UniProtKB-SubCell"/>
</dbReference>
<evidence type="ECO:0000256" key="5">
    <source>
        <dbReference type="ARBA" id="ARBA00022729"/>
    </source>
</evidence>
<evidence type="ECO:0000256" key="14">
    <source>
        <dbReference type="SAM" id="Phobius"/>
    </source>
</evidence>
<feature type="transmembrane region" description="Helical" evidence="14">
    <location>
        <begin position="79"/>
        <end position="103"/>
    </location>
</feature>
<evidence type="ECO:0000256" key="4">
    <source>
        <dbReference type="ARBA" id="ARBA00022692"/>
    </source>
</evidence>
<keyword evidence="4 14" id="KW-0812">Transmembrane</keyword>
<keyword evidence="17" id="KW-1185">Reference proteome</keyword>
<dbReference type="SUPFAM" id="SSF81324">
    <property type="entry name" value="Voltage-gated potassium channels"/>
    <property type="match status" value="1"/>
</dbReference>
<dbReference type="EMBL" id="BTGU01017488">
    <property type="protein sequence ID" value="GMN70693.1"/>
    <property type="molecule type" value="Genomic_DNA"/>
</dbReference>
<dbReference type="Proteomes" id="UP001187192">
    <property type="component" value="Unassembled WGS sequence"/>
</dbReference>
<dbReference type="Pfam" id="PF00060">
    <property type="entry name" value="Lig_chan"/>
    <property type="match status" value="1"/>
</dbReference>
<evidence type="ECO:0000256" key="8">
    <source>
        <dbReference type="ARBA" id="ARBA00023136"/>
    </source>
</evidence>
<reference evidence="16" key="1">
    <citation type="submission" date="2023-07" db="EMBL/GenBank/DDBJ databases">
        <title>draft genome sequence of fig (Ficus carica).</title>
        <authorList>
            <person name="Takahashi T."/>
            <person name="Nishimura K."/>
        </authorList>
    </citation>
    <scope>NUCLEOTIDE SEQUENCE</scope>
</reference>
<comment type="similarity">
    <text evidence="2">Belongs to the glutamate-gated ion channel (TC 1.A.10.1) family.</text>
</comment>
<evidence type="ECO:0000256" key="12">
    <source>
        <dbReference type="ARBA" id="ARBA00023303"/>
    </source>
</evidence>
<evidence type="ECO:0000256" key="2">
    <source>
        <dbReference type="ARBA" id="ARBA00008685"/>
    </source>
</evidence>
<dbReference type="Gene3D" id="1.10.287.70">
    <property type="match status" value="1"/>
</dbReference>
<dbReference type="FunFam" id="3.40.190.10:FF:000109">
    <property type="entry name" value="Glutamate receptor"/>
    <property type="match status" value="1"/>
</dbReference>
<dbReference type="GO" id="GO:0015276">
    <property type="term" value="F:ligand-gated monoatomic ion channel activity"/>
    <property type="evidence" value="ECO:0007669"/>
    <property type="project" value="InterPro"/>
</dbReference>
<keyword evidence="5" id="KW-0732">Signal</keyword>
<evidence type="ECO:0000313" key="17">
    <source>
        <dbReference type="Proteomes" id="UP001187192"/>
    </source>
</evidence>
<accession>A0AA88EBE7</accession>
<evidence type="ECO:0000256" key="1">
    <source>
        <dbReference type="ARBA" id="ARBA00004141"/>
    </source>
</evidence>
<feature type="transmembrane region" description="Helical" evidence="14">
    <location>
        <begin position="20"/>
        <end position="37"/>
    </location>
</feature>
<evidence type="ECO:0000256" key="6">
    <source>
        <dbReference type="ARBA" id="ARBA00022989"/>
    </source>
</evidence>
<keyword evidence="6 14" id="KW-1133">Transmembrane helix</keyword>
<evidence type="ECO:0000256" key="13">
    <source>
        <dbReference type="SAM" id="MobiDB-lite"/>
    </source>
</evidence>
<keyword evidence="10" id="KW-0325">Glycoprotein</keyword>
<dbReference type="InterPro" id="IPR015683">
    <property type="entry name" value="Ionotropic_Glu_rcpt"/>
</dbReference>
<protein>
    <recommendedName>
        <fullName evidence="15">Ionotropic glutamate receptor C-terminal domain-containing protein</fullName>
    </recommendedName>
</protein>
<feature type="region of interest" description="Disordered" evidence="13">
    <location>
        <begin position="243"/>
        <end position="270"/>
    </location>
</feature>
<evidence type="ECO:0000313" key="16">
    <source>
        <dbReference type="EMBL" id="GMN70693.1"/>
    </source>
</evidence>
<evidence type="ECO:0000259" key="15">
    <source>
        <dbReference type="SMART" id="SM00079"/>
    </source>
</evidence>
<keyword evidence="11" id="KW-1071">Ligand-gated ion channel</keyword>
<keyword evidence="3" id="KW-0813">Transport</keyword>
<keyword evidence="9" id="KW-0675">Receptor</keyword>
<keyword evidence="7" id="KW-0406">Ion transport</keyword>
<name>A0AA88EBE7_FICCA</name>
<evidence type="ECO:0000256" key="7">
    <source>
        <dbReference type="ARBA" id="ARBA00023065"/>
    </source>
</evidence>
<feature type="domain" description="Ionotropic glutamate receptor C-terminal" evidence="15">
    <location>
        <begin position="29"/>
        <end position="236"/>
    </location>
</feature>
<feature type="transmembrane region" description="Helical" evidence="14">
    <location>
        <begin position="49"/>
        <end position="67"/>
    </location>
</feature>
<keyword evidence="8 14" id="KW-0472">Membrane</keyword>
<gene>
    <name evidence="16" type="ORF">TIFTF001_055449</name>
</gene>
<proteinExistence type="inferred from homology"/>
<evidence type="ECO:0000256" key="3">
    <source>
        <dbReference type="ARBA" id="ARBA00022448"/>
    </source>
</evidence>
<evidence type="ECO:0000256" key="10">
    <source>
        <dbReference type="ARBA" id="ARBA00023180"/>
    </source>
</evidence>
<sequence length="270" mass="30737">MKKMNSGAWAFLKPFTKEMWIVTAAFFLIIGTVVWVLEHRLNDDFRGPPKKQVVTVLWFSFSTMFFSHRENTVSTLGRLVLIIWLFVVLIINSSYTASLTSILTVQQLTSPIKGIESLIVTRDPIGCQQGSYSRDYLIEELGIQESRFVPLNSPEEYAKALRDGPHGGGVSAIIDQRAYIELFLSTHCEFSIVGQEFTKAGWGFMIRQFSRHKEKLQSSDGSLQSRRLQTFLSFADEKEDELKSRLKRKQSEMSSNRSVGDESMNDSKEA</sequence>
<organism evidence="16 17">
    <name type="scientific">Ficus carica</name>
    <name type="common">Common fig</name>
    <dbReference type="NCBI Taxonomy" id="3494"/>
    <lineage>
        <taxon>Eukaryota</taxon>
        <taxon>Viridiplantae</taxon>
        <taxon>Streptophyta</taxon>
        <taxon>Embryophyta</taxon>
        <taxon>Tracheophyta</taxon>
        <taxon>Spermatophyta</taxon>
        <taxon>Magnoliopsida</taxon>
        <taxon>eudicotyledons</taxon>
        <taxon>Gunneridae</taxon>
        <taxon>Pentapetalae</taxon>
        <taxon>rosids</taxon>
        <taxon>fabids</taxon>
        <taxon>Rosales</taxon>
        <taxon>Moraceae</taxon>
        <taxon>Ficeae</taxon>
        <taxon>Ficus</taxon>
    </lineage>
</organism>